<feature type="domain" description="Leucine-binding protein" evidence="4">
    <location>
        <begin position="23"/>
        <end position="366"/>
    </location>
</feature>
<accession>A0A6B3SVY6</accession>
<dbReference type="Proteomes" id="UP000482155">
    <property type="component" value="Unassembled WGS sequence"/>
</dbReference>
<evidence type="ECO:0000313" key="5">
    <source>
        <dbReference type="EMBL" id="NEX64661.1"/>
    </source>
</evidence>
<evidence type="ECO:0000256" key="2">
    <source>
        <dbReference type="ARBA" id="ARBA00022729"/>
    </source>
</evidence>
<evidence type="ECO:0000259" key="4">
    <source>
        <dbReference type="Pfam" id="PF13458"/>
    </source>
</evidence>
<organism evidence="5 6">
    <name type="scientific">Noviherbaspirillum galbum</name>
    <dbReference type="NCBI Taxonomy" id="2709383"/>
    <lineage>
        <taxon>Bacteria</taxon>
        <taxon>Pseudomonadati</taxon>
        <taxon>Pseudomonadota</taxon>
        <taxon>Betaproteobacteria</taxon>
        <taxon>Burkholderiales</taxon>
        <taxon>Oxalobacteraceae</taxon>
        <taxon>Noviherbaspirillum</taxon>
    </lineage>
</organism>
<feature type="chain" id="PRO_5025387052" evidence="3">
    <location>
        <begin position="22"/>
        <end position="375"/>
    </location>
</feature>
<dbReference type="Gene3D" id="3.40.50.2300">
    <property type="match status" value="2"/>
</dbReference>
<dbReference type="PANTHER" id="PTHR47235">
    <property type="entry name" value="BLR6548 PROTEIN"/>
    <property type="match status" value="1"/>
</dbReference>
<protein>
    <submittedName>
        <fullName evidence="5">ABC transporter substrate-binding protein</fullName>
    </submittedName>
</protein>
<evidence type="ECO:0000256" key="1">
    <source>
        <dbReference type="ARBA" id="ARBA00010062"/>
    </source>
</evidence>
<dbReference type="PANTHER" id="PTHR47235:SF1">
    <property type="entry name" value="BLR6548 PROTEIN"/>
    <property type="match status" value="1"/>
</dbReference>
<dbReference type="InterPro" id="IPR028081">
    <property type="entry name" value="Leu-bd"/>
</dbReference>
<dbReference type="AlphaFoldDB" id="A0A6B3SVY6"/>
<dbReference type="RefSeq" id="WP_163968600.1">
    <property type="nucleotide sequence ID" value="NZ_JAAIVB010000085.1"/>
</dbReference>
<name>A0A6B3SVY6_9BURK</name>
<keyword evidence="6" id="KW-1185">Reference proteome</keyword>
<sequence>MKSHVIAAALAAGLFFNFAIAGEVKIGSVTGITGPLALTTTDILKMTYGYLEMVNDQGGINGNKLTLVTRDDGYDPKKTAPLVEDIIEKDHVVALVNGAGTSNTAVLTKTGVLNKHKVPLVGVFSGSEAIRGTGSEQIFHTRPSYNDEIVKICRLLSTLGLKRVAVLYQEDAFGASIMDSVSKASQEFKFDVTLKQSYKFGESDFATHANNISDSKPQAILLMGVPEAVYRFMKAYNAPIGAAQIYALSFVTPQGLADFAGQEKIRGIGISQVVPNPNSSALPLSREFKTFMQTPYAKGAVASPLTFEAFLNVRLAVEAIRLAGPQPTAEKVTQALTSMKNFKLGGFAINFTDTNRRGSSYLDIAVIGRNARLSY</sequence>
<dbReference type="CDD" id="cd06326">
    <property type="entry name" value="PBP1_ABC_ligand_binding-like"/>
    <property type="match status" value="1"/>
</dbReference>
<comment type="caution">
    <text evidence="5">The sequence shown here is derived from an EMBL/GenBank/DDBJ whole genome shotgun (WGS) entry which is preliminary data.</text>
</comment>
<evidence type="ECO:0000256" key="3">
    <source>
        <dbReference type="SAM" id="SignalP"/>
    </source>
</evidence>
<dbReference type="EMBL" id="JAAIVB010000085">
    <property type="protein sequence ID" value="NEX64661.1"/>
    <property type="molecule type" value="Genomic_DNA"/>
</dbReference>
<dbReference type="InterPro" id="IPR028082">
    <property type="entry name" value="Peripla_BP_I"/>
</dbReference>
<dbReference type="SUPFAM" id="SSF53822">
    <property type="entry name" value="Periplasmic binding protein-like I"/>
    <property type="match status" value="1"/>
</dbReference>
<keyword evidence="2 3" id="KW-0732">Signal</keyword>
<proteinExistence type="inferred from homology"/>
<evidence type="ECO:0000313" key="6">
    <source>
        <dbReference type="Proteomes" id="UP000482155"/>
    </source>
</evidence>
<gene>
    <name evidence="5" type="ORF">G3574_26585</name>
</gene>
<dbReference type="Pfam" id="PF13458">
    <property type="entry name" value="Peripla_BP_6"/>
    <property type="match status" value="1"/>
</dbReference>
<reference evidence="5 6" key="1">
    <citation type="submission" date="2020-02" db="EMBL/GenBank/DDBJ databases">
        <authorList>
            <person name="Kim M.K."/>
        </authorList>
    </citation>
    <scope>NUCLEOTIDE SEQUENCE [LARGE SCALE GENOMIC DNA]</scope>
    <source>
        <strain evidence="5 6">17J57-3</strain>
    </source>
</reference>
<feature type="signal peptide" evidence="3">
    <location>
        <begin position="1"/>
        <end position="21"/>
    </location>
</feature>
<comment type="similarity">
    <text evidence="1">Belongs to the leucine-binding protein family.</text>
</comment>